<dbReference type="GO" id="GO:0005665">
    <property type="term" value="C:RNA polymerase II, core complex"/>
    <property type="evidence" value="ECO:0007669"/>
    <property type="project" value="TreeGrafter"/>
</dbReference>
<dbReference type="PANTHER" id="PTHR10535">
    <property type="entry name" value="DNA-DIRECTED RNA POLYMERASES I, II, AND III SUBUNIT RPABC1"/>
    <property type="match status" value="1"/>
</dbReference>
<name>A0A6C0IKA8_9ZZZZ</name>
<evidence type="ECO:0000313" key="3">
    <source>
        <dbReference type="EMBL" id="QHT92866.1"/>
    </source>
</evidence>
<feature type="domain" description="RNA polymerase subunit H/Rpb5 C-terminal" evidence="2">
    <location>
        <begin position="139"/>
        <end position="212"/>
    </location>
</feature>
<dbReference type="InterPro" id="IPR035913">
    <property type="entry name" value="RPB5-like_sf"/>
</dbReference>
<dbReference type="InterPro" id="IPR000783">
    <property type="entry name" value="RNA_pol_subH/Rpb5_C"/>
</dbReference>
<reference evidence="3" key="1">
    <citation type="journal article" date="2020" name="Nature">
        <title>Giant virus diversity and host interactions through global metagenomics.</title>
        <authorList>
            <person name="Schulz F."/>
            <person name="Roux S."/>
            <person name="Paez-Espino D."/>
            <person name="Jungbluth S."/>
            <person name="Walsh D.A."/>
            <person name="Denef V.J."/>
            <person name="McMahon K.D."/>
            <person name="Konstantinidis K.T."/>
            <person name="Eloe-Fadrosh E.A."/>
            <person name="Kyrpides N.C."/>
            <person name="Woyke T."/>
        </authorList>
    </citation>
    <scope>NUCLEOTIDE SEQUENCE</scope>
    <source>
        <strain evidence="3">GVMAG-M-3300023184-89</strain>
    </source>
</reference>
<protein>
    <recommendedName>
        <fullName evidence="2">RNA polymerase subunit H/Rpb5 C-terminal domain-containing protein</fullName>
    </recommendedName>
</protein>
<dbReference type="GO" id="GO:0005666">
    <property type="term" value="C:RNA polymerase III complex"/>
    <property type="evidence" value="ECO:0007669"/>
    <property type="project" value="TreeGrafter"/>
</dbReference>
<dbReference type="Pfam" id="PF01191">
    <property type="entry name" value="RNA_pol_Rpb5_C"/>
    <property type="match status" value="1"/>
</dbReference>
<dbReference type="SUPFAM" id="SSF55287">
    <property type="entry name" value="RPB5-like RNA polymerase subunit"/>
    <property type="match status" value="1"/>
</dbReference>
<evidence type="ECO:0000256" key="1">
    <source>
        <dbReference type="ARBA" id="ARBA00023163"/>
    </source>
</evidence>
<dbReference type="GO" id="GO:0006362">
    <property type="term" value="P:transcription elongation by RNA polymerase I"/>
    <property type="evidence" value="ECO:0007669"/>
    <property type="project" value="TreeGrafter"/>
</dbReference>
<dbReference type="GO" id="GO:0003677">
    <property type="term" value="F:DNA binding"/>
    <property type="evidence" value="ECO:0007669"/>
    <property type="project" value="InterPro"/>
</dbReference>
<dbReference type="GO" id="GO:0003899">
    <property type="term" value="F:DNA-directed RNA polymerase activity"/>
    <property type="evidence" value="ECO:0007669"/>
    <property type="project" value="InterPro"/>
</dbReference>
<dbReference type="EMBL" id="MN740195">
    <property type="protein sequence ID" value="QHT92866.1"/>
    <property type="molecule type" value="Genomic_DNA"/>
</dbReference>
<dbReference type="AlphaFoldDB" id="A0A6C0IKA8"/>
<dbReference type="PIRSF" id="PIRSF000747">
    <property type="entry name" value="RPB5"/>
    <property type="match status" value="1"/>
</dbReference>
<proteinExistence type="predicted"/>
<dbReference type="PANTHER" id="PTHR10535:SF0">
    <property type="entry name" value="DNA-DIRECTED RNA POLYMERASES I, II, AND III SUBUNIT RPABC1"/>
    <property type="match status" value="1"/>
</dbReference>
<accession>A0A6C0IKA8</accession>
<keyword evidence="1" id="KW-0804">Transcription</keyword>
<dbReference type="GO" id="GO:0042797">
    <property type="term" value="P:tRNA transcription by RNA polymerase III"/>
    <property type="evidence" value="ECO:0007669"/>
    <property type="project" value="TreeGrafter"/>
</dbReference>
<dbReference type="GO" id="GO:0006366">
    <property type="term" value="P:transcription by RNA polymerase II"/>
    <property type="evidence" value="ECO:0007669"/>
    <property type="project" value="TreeGrafter"/>
</dbReference>
<sequence length="213" mass="25020">MAQSSHINEIFKSRQHIVNFLKRQGFNVADYESFSIHEVNAMYQAKQMDMLFKKEDGSKKTYVKYHTGKSAQIEKSLRPVSIYEYIEDLFTLEEILKKEDDLIIIINDEPNDTIEKTLRHIWEQDKFFVNVISMKRLQYNILDHDLVPPHTVLNADEAKAIRIKYNIMNDKQMPDISRFSPVSQLIGIRPGDICKITRPSKTAIETEFYRICT</sequence>
<organism evidence="3">
    <name type="scientific">viral metagenome</name>
    <dbReference type="NCBI Taxonomy" id="1070528"/>
    <lineage>
        <taxon>unclassified sequences</taxon>
        <taxon>metagenomes</taxon>
        <taxon>organismal metagenomes</taxon>
    </lineage>
</organism>
<dbReference type="Gene3D" id="3.90.940.20">
    <property type="entry name" value="RPB5-like RNA polymerase subunit"/>
    <property type="match status" value="1"/>
</dbReference>
<dbReference type="GO" id="GO:0005736">
    <property type="term" value="C:RNA polymerase I complex"/>
    <property type="evidence" value="ECO:0007669"/>
    <property type="project" value="TreeGrafter"/>
</dbReference>
<evidence type="ECO:0000259" key="2">
    <source>
        <dbReference type="Pfam" id="PF01191"/>
    </source>
</evidence>
<dbReference type="InterPro" id="IPR014381">
    <property type="entry name" value="Arch_Rpo5/euc_Rpb5"/>
</dbReference>